<organism evidence="11 12">
    <name type="scientific">Stentor coeruleus</name>
    <dbReference type="NCBI Taxonomy" id="5963"/>
    <lineage>
        <taxon>Eukaryota</taxon>
        <taxon>Sar</taxon>
        <taxon>Alveolata</taxon>
        <taxon>Ciliophora</taxon>
        <taxon>Postciliodesmatophora</taxon>
        <taxon>Heterotrichea</taxon>
        <taxon>Heterotrichida</taxon>
        <taxon>Stentoridae</taxon>
        <taxon>Stentor</taxon>
    </lineage>
</organism>
<dbReference type="InterPro" id="IPR001807">
    <property type="entry name" value="ClC"/>
</dbReference>
<evidence type="ECO:0000256" key="2">
    <source>
        <dbReference type="ARBA" id="ARBA00022448"/>
    </source>
</evidence>
<dbReference type="InterPro" id="IPR046342">
    <property type="entry name" value="CBS_dom_sf"/>
</dbReference>
<dbReference type="Proteomes" id="UP000187209">
    <property type="component" value="Unassembled WGS sequence"/>
</dbReference>
<evidence type="ECO:0000256" key="7">
    <source>
        <dbReference type="ARBA" id="ARBA00023136"/>
    </source>
</evidence>
<dbReference type="OrthoDB" id="44789at2759"/>
<evidence type="ECO:0000256" key="4">
    <source>
        <dbReference type="ARBA" id="ARBA00022737"/>
    </source>
</evidence>
<dbReference type="Gene3D" id="1.10.3080.10">
    <property type="entry name" value="Clc chloride channel"/>
    <property type="match status" value="1"/>
</dbReference>
<keyword evidence="12" id="KW-1185">Reference proteome</keyword>
<dbReference type="PRINTS" id="PR00762">
    <property type="entry name" value="CLCHANNEL"/>
</dbReference>
<feature type="transmembrane region" description="Helical" evidence="9">
    <location>
        <begin position="115"/>
        <end position="136"/>
    </location>
</feature>
<feature type="transmembrane region" description="Helical" evidence="9">
    <location>
        <begin position="478"/>
        <end position="500"/>
    </location>
</feature>
<feature type="transmembrane region" description="Helical" evidence="9">
    <location>
        <begin position="72"/>
        <end position="94"/>
    </location>
</feature>
<name>A0A1R2BX32_9CILI</name>
<sequence>MLSIEETHLSNKMITESQEKDQIFKVNPSKPSKANFILTDLFTNYDQVCTPTPEFKLQSRGIFKGSSMLNPLIWISLIILGLLTAFIGVSIDYLSQKLLEARYYLSSSESKIGNFFIWVIYSMFFALMAASTGKFISTDAEGSGIPEVKSILSGVHISKYLSISTLSAKIAGLIAGCAAGLSIGKEGPFVHISVIIANKITKLRFIRTMPNSITIRHQILGASVACGVAAAFGAPIGGVLFSIEVTTTYYVVSNLWKGIFCSIWCMIGFTIFHLSEITDLIYLTKFEPISFNFEIFAFALLGIICGLVGASFVYTTSKLIFLRINMAYPRIHSRFRYTLLIAAVCAIVNYTAPFLQLSDKTIINQMFRSEKLSSYEQLYWSNPSTLFNLTLYVILKLSMTALSISCQIPCGFVAPIFTGGAALGRLFGYIVDMILGTEHKGIYAVVGAACLVSSVTHTLSIAVIVFELTGQINHILPMMIGVLISYSVSSSITMSMYNVILHLKQLPYIPLIKPSALYSKHVLDLSSAKTSLTQSTNLREISLIISRSNEYAKIPIIDEENYLIGEISIQSLKKIIVENYAMNAASMTNTDKDFLDKHLSPLLITNDSYIETWDKDSESSNVTNFLDGEIVIDNDLIDFAPLSVPENLSLIKVQFMFIMMGLIQVYVVSKGKLVGVISRESFTKKQ</sequence>
<proteinExistence type="predicted"/>
<dbReference type="SUPFAM" id="SSF54631">
    <property type="entry name" value="CBS-domain pair"/>
    <property type="match status" value="1"/>
</dbReference>
<evidence type="ECO:0000256" key="8">
    <source>
        <dbReference type="ARBA" id="ARBA00023214"/>
    </source>
</evidence>
<feature type="transmembrane region" description="Helical" evidence="9">
    <location>
        <begin position="295"/>
        <end position="316"/>
    </location>
</feature>
<evidence type="ECO:0000256" key="6">
    <source>
        <dbReference type="ARBA" id="ARBA00023065"/>
    </source>
</evidence>
<dbReference type="PANTHER" id="PTHR45720">
    <property type="entry name" value="CHLORIDE CHANNEL PROTEIN 2"/>
    <property type="match status" value="1"/>
</dbReference>
<evidence type="ECO:0000256" key="9">
    <source>
        <dbReference type="SAM" id="Phobius"/>
    </source>
</evidence>
<evidence type="ECO:0000259" key="10">
    <source>
        <dbReference type="Pfam" id="PF00571"/>
    </source>
</evidence>
<feature type="transmembrane region" description="Helical" evidence="9">
    <location>
        <begin position="219"/>
        <end position="243"/>
    </location>
</feature>
<comment type="subcellular location">
    <subcellularLocation>
        <location evidence="1">Membrane</location>
        <topology evidence="1">Multi-pass membrane protein</topology>
    </subcellularLocation>
</comment>
<reference evidence="11 12" key="1">
    <citation type="submission" date="2016-11" db="EMBL/GenBank/DDBJ databases">
        <title>The macronuclear genome of Stentor coeruleus: a giant cell with tiny introns.</title>
        <authorList>
            <person name="Slabodnick M."/>
            <person name="Ruby J.G."/>
            <person name="Reiff S.B."/>
            <person name="Swart E.C."/>
            <person name="Gosai S."/>
            <person name="Prabakaran S."/>
            <person name="Witkowska E."/>
            <person name="Larue G.E."/>
            <person name="Fisher S."/>
            <person name="Freeman R.M."/>
            <person name="Gunawardena J."/>
            <person name="Chu W."/>
            <person name="Stover N.A."/>
            <person name="Gregory B.D."/>
            <person name="Nowacki M."/>
            <person name="Derisi J."/>
            <person name="Roy S.W."/>
            <person name="Marshall W.F."/>
            <person name="Sood P."/>
        </authorList>
    </citation>
    <scope>NUCLEOTIDE SEQUENCE [LARGE SCALE GENOMIC DNA]</scope>
    <source>
        <strain evidence="11">WM001</strain>
    </source>
</reference>
<dbReference type="InterPro" id="IPR050970">
    <property type="entry name" value="Cl_channel_volt-gated"/>
</dbReference>
<dbReference type="GO" id="GO:0016020">
    <property type="term" value="C:membrane"/>
    <property type="evidence" value="ECO:0007669"/>
    <property type="project" value="UniProtKB-SubCell"/>
</dbReference>
<keyword evidence="2" id="KW-0813">Transport</keyword>
<dbReference type="PANTHER" id="PTHR45720:SF10">
    <property type="entry name" value="CHLORIDE CHANNEL PROTEIN 2"/>
    <property type="match status" value="1"/>
</dbReference>
<keyword evidence="5 9" id="KW-1133">Transmembrane helix</keyword>
<keyword evidence="4" id="KW-0677">Repeat</keyword>
<keyword evidence="8" id="KW-0868">Chloride</keyword>
<dbReference type="InterPro" id="IPR000644">
    <property type="entry name" value="CBS_dom"/>
</dbReference>
<dbReference type="InterPro" id="IPR014743">
    <property type="entry name" value="Cl-channel_core"/>
</dbReference>
<feature type="transmembrane region" description="Helical" evidence="9">
    <location>
        <begin position="255"/>
        <end position="275"/>
    </location>
</feature>
<keyword evidence="3 9" id="KW-0812">Transmembrane</keyword>
<evidence type="ECO:0000313" key="11">
    <source>
        <dbReference type="EMBL" id="OMJ81362.1"/>
    </source>
</evidence>
<dbReference type="EMBL" id="MPUH01000384">
    <property type="protein sequence ID" value="OMJ81362.1"/>
    <property type="molecule type" value="Genomic_DNA"/>
</dbReference>
<evidence type="ECO:0000313" key="12">
    <source>
        <dbReference type="Proteomes" id="UP000187209"/>
    </source>
</evidence>
<gene>
    <name evidence="11" type="ORF">SteCoe_18219</name>
</gene>
<accession>A0A1R2BX32</accession>
<comment type="caution">
    <text evidence="11">The sequence shown here is derived from an EMBL/GenBank/DDBJ whole genome shotgun (WGS) entry which is preliminary data.</text>
</comment>
<evidence type="ECO:0000256" key="3">
    <source>
        <dbReference type="ARBA" id="ARBA00022692"/>
    </source>
</evidence>
<keyword evidence="7 9" id="KW-0472">Membrane</keyword>
<dbReference type="AlphaFoldDB" id="A0A1R2BX32"/>
<evidence type="ECO:0000256" key="5">
    <source>
        <dbReference type="ARBA" id="ARBA00022989"/>
    </source>
</evidence>
<dbReference type="SUPFAM" id="SSF81340">
    <property type="entry name" value="Clc chloride channel"/>
    <property type="match status" value="1"/>
</dbReference>
<feature type="transmembrane region" description="Helical" evidence="9">
    <location>
        <begin position="337"/>
        <end position="357"/>
    </location>
</feature>
<evidence type="ECO:0000256" key="1">
    <source>
        <dbReference type="ARBA" id="ARBA00004141"/>
    </source>
</evidence>
<protein>
    <recommendedName>
        <fullName evidence="10">CBS domain-containing protein</fullName>
    </recommendedName>
</protein>
<keyword evidence="6" id="KW-0406">Ion transport</keyword>
<dbReference type="Pfam" id="PF00571">
    <property type="entry name" value="CBS"/>
    <property type="match status" value="1"/>
</dbReference>
<feature type="domain" description="CBS" evidence="10">
    <location>
        <begin position="531"/>
        <end position="577"/>
    </location>
</feature>
<feature type="transmembrane region" description="Helical" evidence="9">
    <location>
        <begin position="407"/>
        <end position="430"/>
    </location>
</feature>
<dbReference type="Gene3D" id="3.10.580.10">
    <property type="entry name" value="CBS-domain"/>
    <property type="match status" value="1"/>
</dbReference>
<feature type="transmembrane region" description="Helical" evidence="9">
    <location>
        <begin position="442"/>
        <end position="466"/>
    </location>
</feature>
<dbReference type="GO" id="GO:0005247">
    <property type="term" value="F:voltage-gated chloride channel activity"/>
    <property type="evidence" value="ECO:0007669"/>
    <property type="project" value="TreeGrafter"/>
</dbReference>
<dbReference type="Pfam" id="PF00654">
    <property type="entry name" value="Voltage_CLC"/>
    <property type="match status" value="1"/>
</dbReference>